<name>A0ABW8CGA4_9ACTN</name>
<dbReference type="InterPro" id="IPR011059">
    <property type="entry name" value="Metal-dep_hydrolase_composite"/>
</dbReference>
<dbReference type="Gene3D" id="2.30.40.10">
    <property type="entry name" value="Urease, subunit C, domain 1"/>
    <property type="match status" value="1"/>
</dbReference>
<sequence length="411" mass="43162">MALALRCARMFDVEAGEVLTDRIVLVEGERIAAVRPAAAGVPEGAEVIDLGDATLSPGLVDLHTHLIGIAACGDPAQEIKQSAAQQAFESIGHARDTLLAGFTTVRDLGTYRAFIDTALRDAIDNGTVIGPRMAVAGAYVTASTGGGMITGLAHDVPLPKEFRFGSVRGVDDTRERVREILHGGADVIKLIGTGAVMAAGTVPGAPELTEAQVRAAVEEASYYGAYVAVHAHGTEGINRAVRAGVRSIEHGCYLDDEGIELMLRHGTYLSADIWWSDWLAENADAAGFDKETQAKNDHATEAQRDAFAKAVRAGVKIGFGSDAGAFPHGLQTRQLATLCTYGMTPLGALRAATLTSAECMGWEDRIGSITPGKYADLIAVPGTSGDMAAFTDVRFVMKGGQVVRNDLTAGR</sequence>
<dbReference type="EMBL" id="JBITYG010000012">
    <property type="protein sequence ID" value="MFI9105485.1"/>
    <property type="molecule type" value="Genomic_DNA"/>
</dbReference>
<dbReference type="RefSeq" id="WP_399656195.1">
    <property type="nucleotide sequence ID" value="NZ_JBITYG010000012.1"/>
</dbReference>
<dbReference type="InterPro" id="IPR057744">
    <property type="entry name" value="OTAase-like"/>
</dbReference>
<evidence type="ECO:0000313" key="3">
    <source>
        <dbReference type="Proteomes" id="UP001614394"/>
    </source>
</evidence>
<dbReference type="InterPro" id="IPR032466">
    <property type="entry name" value="Metal_Hydrolase"/>
</dbReference>
<comment type="caution">
    <text evidence="2">The sequence shown here is derived from an EMBL/GenBank/DDBJ whole genome shotgun (WGS) entry which is preliminary data.</text>
</comment>
<dbReference type="CDD" id="cd01299">
    <property type="entry name" value="Met_dep_hydrolase_A"/>
    <property type="match status" value="1"/>
</dbReference>
<dbReference type="PROSITE" id="PS50007">
    <property type="entry name" value="PIPLC_X_DOMAIN"/>
    <property type="match status" value="1"/>
</dbReference>
<protein>
    <submittedName>
        <fullName evidence="2">Amidohydrolase family protein</fullName>
    </submittedName>
</protein>
<accession>A0ABW8CGA4</accession>
<keyword evidence="3" id="KW-1185">Reference proteome</keyword>
<proteinExistence type="predicted"/>
<dbReference type="SUPFAM" id="SSF51338">
    <property type="entry name" value="Composite domain of metallo-dependent hydrolases"/>
    <property type="match status" value="2"/>
</dbReference>
<dbReference type="InterPro" id="IPR006680">
    <property type="entry name" value="Amidohydro-rel"/>
</dbReference>
<dbReference type="Proteomes" id="UP001614394">
    <property type="component" value="Unassembled WGS sequence"/>
</dbReference>
<dbReference type="Pfam" id="PF01979">
    <property type="entry name" value="Amidohydro_1"/>
    <property type="match status" value="1"/>
</dbReference>
<dbReference type="InterPro" id="IPR051781">
    <property type="entry name" value="Metallo-dep_Hydrolase"/>
</dbReference>
<reference evidence="2 3" key="1">
    <citation type="submission" date="2024-10" db="EMBL/GenBank/DDBJ databases">
        <title>The Natural Products Discovery Center: Release of the First 8490 Sequenced Strains for Exploring Actinobacteria Biosynthetic Diversity.</title>
        <authorList>
            <person name="Kalkreuter E."/>
            <person name="Kautsar S.A."/>
            <person name="Yang D."/>
            <person name="Bader C.D."/>
            <person name="Teijaro C.N."/>
            <person name="Fluegel L."/>
            <person name="Davis C.M."/>
            <person name="Simpson J.R."/>
            <person name="Lauterbach L."/>
            <person name="Steele A.D."/>
            <person name="Gui C."/>
            <person name="Meng S."/>
            <person name="Li G."/>
            <person name="Viehrig K."/>
            <person name="Ye F."/>
            <person name="Su P."/>
            <person name="Kiefer A.F."/>
            <person name="Nichols A."/>
            <person name="Cepeda A.J."/>
            <person name="Yan W."/>
            <person name="Fan B."/>
            <person name="Jiang Y."/>
            <person name="Adhikari A."/>
            <person name="Zheng C.-J."/>
            <person name="Schuster L."/>
            <person name="Cowan T.M."/>
            <person name="Smanski M.J."/>
            <person name="Chevrette M.G."/>
            <person name="De Carvalho L.P.S."/>
            <person name="Shen B."/>
        </authorList>
    </citation>
    <scope>NUCLEOTIDE SEQUENCE [LARGE SCALE GENOMIC DNA]</scope>
    <source>
        <strain evidence="2 3">NPDC053399</strain>
    </source>
</reference>
<feature type="domain" description="Amidohydrolase-related" evidence="1">
    <location>
        <begin position="55"/>
        <end position="403"/>
    </location>
</feature>
<dbReference type="Gene3D" id="3.20.20.140">
    <property type="entry name" value="Metal-dependent hydrolases"/>
    <property type="match status" value="1"/>
</dbReference>
<evidence type="ECO:0000313" key="2">
    <source>
        <dbReference type="EMBL" id="MFI9105485.1"/>
    </source>
</evidence>
<dbReference type="PANTHER" id="PTHR43135:SF3">
    <property type="entry name" value="ALPHA-D-RIBOSE 1-METHYLPHOSPHONATE 5-TRIPHOSPHATE DIPHOSPHATASE"/>
    <property type="match status" value="1"/>
</dbReference>
<evidence type="ECO:0000259" key="1">
    <source>
        <dbReference type="Pfam" id="PF01979"/>
    </source>
</evidence>
<dbReference type="SUPFAM" id="SSF51556">
    <property type="entry name" value="Metallo-dependent hydrolases"/>
    <property type="match status" value="1"/>
</dbReference>
<gene>
    <name evidence="2" type="ORF">ACIGXA_33745</name>
</gene>
<dbReference type="PANTHER" id="PTHR43135">
    <property type="entry name" value="ALPHA-D-RIBOSE 1-METHYLPHOSPHONATE 5-TRIPHOSPHATE DIPHOSPHATASE"/>
    <property type="match status" value="1"/>
</dbReference>
<organism evidence="2 3">
    <name type="scientific">Streptomyces fildesensis</name>
    <dbReference type="NCBI Taxonomy" id="375757"/>
    <lineage>
        <taxon>Bacteria</taxon>
        <taxon>Bacillati</taxon>
        <taxon>Actinomycetota</taxon>
        <taxon>Actinomycetes</taxon>
        <taxon>Kitasatosporales</taxon>
        <taxon>Streptomycetaceae</taxon>
        <taxon>Streptomyces</taxon>
    </lineage>
</organism>